<sequence length="429" mass="47130">MTTAESQTPDATKPTEDADRGMISDGQDKGQTSATGTDPKEERETPPATTAEDKPAEGARAAVSTPTKVTPKEADAAASTGNADVRQSRPLPVRTASIIPSQSEKPMPPSPKKPLPAATSTDETSDPPPYRPRDTYIAIIGETGVGKTTFIKDVTGLDLVVGDDLESCTQDVGEFETIIDGRVVKFIDTPGFNDSRRTDSEILEVIGTYLKQAHEKEIYLTAVIYLQWIHETRMRGSAIKNLRILKLLCGKEYYGNIVLVTAGWTTPPKAIHVNFETQLRTQDKFWGEFIKIGATFQRHTAGRESALEIVKHALGKTPSVLQFQKELAKVGIIGKTTAGEQLILEIAKQRDEDKHLIETLGARLKDSEQRNKELEEQITELKKGVASMATQIKNLETKLDDRINQDDHLQELVDGGPSTSRFLPRCSVQ</sequence>
<gene>
    <name evidence="4" type="ORF">PV04_03106</name>
</gene>
<accession>A0A0D2D069</accession>
<organism evidence="4 5">
    <name type="scientific">Phialophora macrospora</name>
    <dbReference type="NCBI Taxonomy" id="1851006"/>
    <lineage>
        <taxon>Eukaryota</taxon>
        <taxon>Fungi</taxon>
        <taxon>Dikarya</taxon>
        <taxon>Ascomycota</taxon>
        <taxon>Pezizomycotina</taxon>
        <taxon>Eurotiomycetes</taxon>
        <taxon>Chaetothyriomycetidae</taxon>
        <taxon>Chaetothyriales</taxon>
        <taxon>Herpotrichiellaceae</taxon>
        <taxon>Phialophora</taxon>
    </lineage>
</organism>
<dbReference type="EMBL" id="KN846957">
    <property type="protein sequence ID" value="KIW70871.1"/>
    <property type="molecule type" value="Genomic_DNA"/>
</dbReference>
<name>A0A0D2D069_9EURO</name>
<feature type="region of interest" description="Disordered" evidence="2">
    <location>
        <begin position="1"/>
        <end position="133"/>
    </location>
</feature>
<dbReference type="STRING" id="5601.A0A0D2D069"/>
<evidence type="ECO:0000256" key="2">
    <source>
        <dbReference type="SAM" id="MobiDB-lite"/>
    </source>
</evidence>
<evidence type="ECO:0000259" key="3">
    <source>
        <dbReference type="Pfam" id="PF01926"/>
    </source>
</evidence>
<dbReference type="GO" id="GO:0005525">
    <property type="term" value="F:GTP binding"/>
    <property type="evidence" value="ECO:0007669"/>
    <property type="project" value="InterPro"/>
</dbReference>
<dbReference type="Pfam" id="PF01926">
    <property type="entry name" value="MMR_HSR1"/>
    <property type="match status" value="1"/>
</dbReference>
<feature type="coiled-coil region" evidence="1">
    <location>
        <begin position="357"/>
        <end position="398"/>
    </location>
</feature>
<feature type="compositionally biased region" description="Basic and acidic residues" evidence="2">
    <location>
        <begin position="38"/>
        <end position="57"/>
    </location>
</feature>
<feature type="compositionally biased region" description="Polar residues" evidence="2">
    <location>
        <begin position="1"/>
        <end position="10"/>
    </location>
</feature>
<proteinExistence type="predicted"/>
<protein>
    <recommendedName>
        <fullName evidence="3">G domain-containing protein</fullName>
    </recommendedName>
</protein>
<dbReference type="HOGENOM" id="CLU_639342_0_0_1"/>
<evidence type="ECO:0000313" key="5">
    <source>
        <dbReference type="Proteomes" id="UP000054266"/>
    </source>
</evidence>
<keyword evidence="5" id="KW-1185">Reference proteome</keyword>
<feature type="domain" description="G" evidence="3">
    <location>
        <begin position="137"/>
        <end position="198"/>
    </location>
</feature>
<keyword evidence="1" id="KW-0175">Coiled coil</keyword>
<feature type="compositionally biased region" description="Basic and acidic residues" evidence="2">
    <location>
        <begin position="13"/>
        <end position="28"/>
    </location>
</feature>
<dbReference type="AlphaFoldDB" id="A0A0D2D069"/>
<dbReference type="InterPro" id="IPR006073">
    <property type="entry name" value="GTP-bd"/>
</dbReference>
<evidence type="ECO:0000256" key="1">
    <source>
        <dbReference type="SAM" id="Coils"/>
    </source>
</evidence>
<dbReference type="SUPFAM" id="SSF52540">
    <property type="entry name" value="P-loop containing nucleoside triphosphate hydrolases"/>
    <property type="match status" value="1"/>
</dbReference>
<evidence type="ECO:0000313" key="4">
    <source>
        <dbReference type="EMBL" id="KIW70871.1"/>
    </source>
</evidence>
<reference evidence="4 5" key="1">
    <citation type="submission" date="2015-01" db="EMBL/GenBank/DDBJ databases">
        <title>The Genome Sequence of Capronia semiimmersa CBS27337.</title>
        <authorList>
            <consortium name="The Broad Institute Genomics Platform"/>
            <person name="Cuomo C."/>
            <person name="de Hoog S."/>
            <person name="Gorbushina A."/>
            <person name="Stielow B."/>
            <person name="Teixiera M."/>
            <person name="Abouelleil A."/>
            <person name="Chapman S.B."/>
            <person name="Priest M."/>
            <person name="Young S.K."/>
            <person name="Wortman J."/>
            <person name="Nusbaum C."/>
            <person name="Birren B."/>
        </authorList>
    </citation>
    <scope>NUCLEOTIDE SEQUENCE [LARGE SCALE GENOMIC DNA]</scope>
    <source>
        <strain evidence="4 5">CBS 27337</strain>
    </source>
</reference>
<dbReference type="Gene3D" id="3.40.50.300">
    <property type="entry name" value="P-loop containing nucleotide triphosphate hydrolases"/>
    <property type="match status" value="1"/>
</dbReference>
<dbReference type="Proteomes" id="UP000054266">
    <property type="component" value="Unassembled WGS sequence"/>
</dbReference>
<dbReference type="InterPro" id="IPR027417">
    <property type="entry name" value="P-loop_NTPase"/>
</dbReference>